<dbReference type="Proteomes" id="UP001054945">
    <property type="component" value="Unassembled WGS sequence"/>
</dbReference>
<dbReference type="EMBL" id="BPLR01002493">
    <property type="protein sequence ID" value="GIX74285.1"/>
    <property type="molecule type" value="Genomic_DNA"/>
</dbReference>
<evidence type="ECO:0008006" key="3">
    <source>
        <dbReference type="Google" id="ProtNLM"/>
    </source>
</evidence>
<evidence type="ECO:0000313" key="1">
    <source>
        <dbReference type="EMBL" id="GIX74285.1"/>
    </source>
</evidence>
<proteinExistence type="predicted"/>
<dbReference type="InterPro" id="IPR011993">
    <property type="entry name" value="PH-like_dom_sf"/>
</dbReference>
<name>A0AAV4MR00_CAEEX</name>
<dbReference type="Gene3D" id="2.30.29.30">
    <property type="entry name" value="Pleckstrin-homology domain (PH domain)/Phosphotyrosine-binding domain (PTB)"/>
    <property type="match status" value="1"/>
</dbReference>
<organism evidence="1 2">
    <name type="scientific">Caerostris extrusa</name>
    <name type="common">Bark spider</name>
    <name type="synonym">Caerostris bankana</name>
    <dbReference type="NCBI Taxonomy" id="172846"/>
    <lineage>
        <taxon>Eukaryota</taxon>
        <taxon>Metazoa</taxon>
        <taxon>Ecdysozoa</taxon>
        <taxon>Arthropoda</taxon>
        <taxon>Chelicerata</taxon>
        <taxon>Arachnida</taxon>
        <taxon>Araneae</taxon>
        <taxon>Araneomorphae</taxon>
        <taxon>Entelegynae</taxon>
        <taxon>Araneoidea</taxon>
        <taxon>Araneidae</taxon>
        <taxon>Caerostris</taxon>
    </lineage>
</organism>
<comment type="caution">
    <text evidence="1">The sequence shown here is derived from an EMBL/GenBank/DDBJ whole genome shotgun (WGS) entry which is preliminary data.</text>
</comment>
<keyword evidence="2" id="KW-1185">Reference proteome</keyword>
<evidence type="ECO:0000313" key="2">
    <source>
        <dbReference type="Proteomes" id="UP001054945"/>
    </source>
</evidence>
<reference evidence="1 2" key="1">
    <citation type="submission" date="2021-06" db="EMBL/GenBank/DDBJ databases">
        <title>Caerostris extrusa draft genome.</title>
        <authorList>
            <person name="Kono N."/>
            <person name="Arakawa K."/>
        </authorList>
    </citation>
    <scope>NUCLEOTIDE SEQUENCE [LARGE SCALE GENOMIC DNA]</scope>
</reference>
<protein>
    <recommendedName>
        <fullName evidence="3">LAGLIDADG homing endonuclease</fullName>
    </recommendedName>
</protein>
<dbReference type="AlphaFoldDB" id="A0AAV4MR00"/>
<sequence length="163" mass="18879">MKLSLIESLIPETKSSFLITTLLADSAEEKGATRATIKQTLKTPDLTFVRYRPSSAVICNFETTGGKIFRAPFLDYTFDEYFFSRKFAVWRVENVCRHMSSVMGDPKTVLEGSVKYRDKKKWKSRWAVVSKLSPVAEFREFIREMLSWVIFALKIPIETIPHR</sequence>
<accession>A0AAV4MR00</accession>
<gene>
    <name evidence="1" type="ORF">CEXT_705621</name>
</gene>